<dbReference type="EMBL" id="BMDI01000001">
    <property type="protein sequence ID" value="GGI18160.1"/>
    <property type="molecule type" value="Genomic_DNA"/>
</dbReference>
<evidence type="ECO:0000313" key="1">
    <source>
        <dbReference type="EMBL" id="GGI18160.1"/>
    </source>
</evidence>
<comment type="caution">
    <text evidence="1">The sequence shown here is derived from an EMBL/GenBank/DDBJ whole genome shotgun (WGS) entry which is preliminary data.</text>
</comment>
<proteinExistence type="predicted"/>
<sequence length="77" mass="8604">MFAREDTACSVQKRWSDVAFKPCCCDKNSGRAMQANQKLFERTQVGDQIVGFRITPQAKEAHLVTGHNLAGFAYKVP</sequence>
<evidence type="ECO:0000313" key="2">
    <source>
        <dbReference type="Proteomes" id="UP000642180"/>
    </source>
</evidence>
<gene>
    <name evidence="1" type="ORF">GCM10008066_12610</name>
</gene>
<protein>
    <submittedName>
        <fullName evidence="1">Uncharacterized protein</fullName>
    </submittedName>
</protein>
<dbReference type="Proteomes" id="UP000642180">
    <property type="component" value="Unassembled WGS sequence"/>
</dbReference>
<keyword evidence="2" id="KW-1185">Reference proteome</keyword>
<organism evidence="1 2">
    <name type="scientific">Oxalicibacterium faecigallinarum</name>
    <dbReference type="NCBI Taxonomy" id="573741"/>
    <lineage>
        <taxon>Bacteria</taxon>
        <taxon>Pseudomonadati</taxon>
        <taxon>Pseudomonadota</taxon>
        <taxon>Betaproteobacteria</taxon>
        <taxon>Burkholderiales</taxon>
        <taxon>Oxalobacteraceae</taxon>
        <taxon>Oxalicibacterium</taxon>
    </lineage>
</organism>
<dbReference type="AlphaFoldDB" id="A0A8J3AQG6"/>
<accession>A0A8J3AQG6</accession>
<name>A0A8J3AQG6_9BURK</name>
<reference evidence="2" key="1">
    <citation type="journal article" date="2019" name="Int. J. Syst. Evol. Microbiol.">
        <title>The Global Catalogue of Microorganisms (GCM) 10K type strain sequencing project: providing services to taxonomists for standard genome sequencing and annotation.</title>
        <authorList>
            <consortium name="The Broad Institute Genomics Platform"/>
            <consortium name="The Broad Institute Genome Sequencing Center for Infectious Disease"/>
            <person name="Wu L."/>
            <person name="Ma J."/>
        </authorList>
    </citation>
    <scope>NUCLEOTIDE SEQUENCE [LARGE SCALE GENOMIC DNA]</scope>
    <source>
        <strain evidence="2">CCM 2767</strain>
    </source>
</reference>